<dbReference type="PANTHER" id="PTHR42910">
    <property type="entry name" value="TRANSPORTER SCO4007-RELATED"/>
    <property type="match status" value="1"/>
</dbReference>
<proteinExistence type="predicted"/>
<feature type="transmembrane region" description="Helical" evidence="6">
    <location>
        <begin position="357"/>
        <end position="379"/>
    </location>
</feature>
<keyword evidence="9" id="KW-1185">Reference proteome</keyword>
<dbReference type="Pfam" id="PF07690">
    <property type="entry name" value="MFS_1"/>
    <property type="match status" value="1"/>
</dbReference>
<evidence type="ECO:0000256" key="4">
    <source>
        <dbReference type="ARBA" id="ARBA00023136"/>
    </source>
</evidence>
<feature type="transmembrane region" description="Helical" evidence="6">
    <location>
        <begin position="236"/>
        <end position="260"/>
    </location>
</feature>
<dbReference type="EMBL" id="JACHLY010000001">
    <property type="protein sequence ID" value="MBB6000408.1"/>
    <property type="molecule type" value="Genomic_DNA"/>
</dbReference>
<feature type="transmembrane region" description="Helical" evidence="6">
    <location>
        <begin position="182"/>
        <end position="199"/>
    </location>
</feature>
<dbReference type="GO" id="GO:0005886">
    <property type="term" value="C:plasma membrane"/>
    <property type="evidence" value="ECO:0007669"/>
    <property type="project" value="UniProtKB-SubCell"/>
</dbReference>
<dbReference type="InterPro" id="IPR020846">
    <property type="entry name" value="MFS_dom"/>
</dbReference>
<reference evidence="8 9" key="1">
    <citation type="submission" date="2020-08" db="EMBL/GenBank/DDBJ databases">
        <title>Sequencing the genomes of 1000 actinobacteria strains.</title>
        <authorList>
            <person name="Klenk H.-P."/>
        </authorList>
    </citation>
    <scope>NUCLEOTIDE SEQUENCE [LARGE SCALE GENOMIC DNA]</scope>
    <source>
        <strain evidence="8 9">DSM 44593</strain>
    </source>
</reference>
<dbReference type="Proteomes" id="UP000578077">
    <property type="component" value="Unassembled WGS sequence"/>
</dbReference>
<dbReference type="InterPro" id="IPR011701">
    <property type="entry name" value="MFS"/>
</dbReference>
<dbReference type="GO" id="GO:0022857">
    <property type="term" value="F:transmembrane transporter activity"/>
    <property type="evidence" value="ECO:0007669"/>
    <property type="project" value="InterPro"/>
</dbReference>
<feature type="compositionally biased region" description="Basic residues" evidence="5">
    <location>
        <begin position="1"/>
        <end position="10"/>
    </location>
</feature>
<feature type="region of interest" description="Disordered" evidence="5">
    <location>
        <begin position="1"/>
        <end position="22"/>
    </location>
</feature>
<evidence type="ECO:0000256" key="3">
    <source>
        <dbReference type="ARBA" id="ARBA00022989"/>
    </source>
</evidence>
<evidence type="ECO:0000313" key="9">
    <source>
        <dbReference type="Proteomes" id="UP000578077"/>
    </source>
</evidence>
<dbReference type="PROSITE" id="PS50850">
    <property type="entry name" value="MFS"/>
    <property type="match status" value="1"/>
</dbReference>
<keyword evidence="4 6" id="KW-0472">Membrane</keyword>
<evidence type="ECO:0000256" key="6">
    <source>
        <dbReference type="SAM" id="Phobius"/>
    </source>
</evidence>
<comment type="subcellular location">
    <subcellularLocation>
        <location evidence="1">Cell membrane</location>
        <topology evidence="1">Multi-pass membrane protein</topology>
    </subcellularLocation>
</comment>
<feature type="domain" description="Major facilitator superfamily (MFS) profile" evidence="7">
    <location>
        <begin position="29"/>
        <end position="407"/>
    </location>
</feature>
<dbReference type="AlphaFoldDB" id="A0A841EHV9"/>
<evidence type="ECO:0000256" key="5">
    <source>
        <dbReference type="SAM" id="MobiDB-lite"/>
    </source>
</evidence>
<dbReference type="CDD" id="cd17324">
    <property type="entry name" value="MFS_NepI_like"/>
    <property type="match status" value="1"/>
</dbReference>
<dbReference type="PANTHER" id="PTHR42910:SF1">
    <property type="entry name" value="MAJOR FACILITATOR SUPERFAMILY (MFS) PROFILE DOMAIN-CONTAINING PROTEIN"/>
    <property type="match status" value="1"/>
</dbReference>
<feature type="transmembrane region" description="Helical" evidence="6">
    <location>
        <begin position="28"/>
        <end position="47"/>
    </location>
</feature>
<sequence>MAHALLRPRRTPAADPPSPHTGPTVSTGLLLLISAATGLAVAGNYVAQPLLDLIAGELQLSTVTAGLVVTAAQVGYALGLILILPLGDLFERRRLAIGLLTATAACMLATGAAPNGAVLLAGTLLTALASVAAQVLVPFAVALARPEHRGRVVGTVMTGLLLGGLLARAISGALAELGGWRTVYWIDAALVLAVALLLWRRLPRLHTRAGPGYPALLASTLALFGREPLLRWRAGIGALSLASFNALWTAVVFLLAGPGYGWSESAIGLFGLVGVAGALATPFAGRLADRGLVQTVSGAGTAVLALSWIAIGAGGESPAWLLGGTLALNIAQQSVLNSSQNVVYALRPEIRNRVNSAFMTAFFVGGATGSALASVVWAAAGWTGVSVLGCMLATAAFLLWALERSAARAGRRSPDPTAA</sequence>
<feature type="transmembrane region" description="Helical" evidence="6">
    <location>
        <begin position="95"/>
        <end position="113"/>
    </location>
</feature>
<evidence type="ECO:0000313" key="8">
    <source>
        <dbReference type="EMBL" id="MBB6000408.1"/>
    </source>
</evidence>
<evidence type="ECO:0000256" key="1">
    <source>
        <dbReference type="ARBA" id="ARBA00004651"/>
    </source>
</evidence>
<keyword evidence="2 6" id="KW-0812">Transmembrane</keyword>
<feature type="transmembrane region" description="Helical" evidence="6">
    <location>
        <begin position="151"/>
        <end position="170"/>
    </location>
</feature>
<feature type="transmembrane region" description="Helical" evidence="6">
    <location>
        <begin position="59"/>
        <end position="83"/>
    </location>
</feature>
<keyword evidence="3 6" id="KW-1133">Transmembrane helix</keyword>
<dbReference type="InterPro" id="IPR036259">
    <property type="entry name" value="MFS_trans_sf"/>
</dbReference>
<feature type="transmembrane region" description="Helical" evidence="6">
    <location>
        <begin position="266"/>
        <end position="285"/>
    </location>
</feature>
<accession>A0A841EHV9</accession>
<protein>
    <submittedName>
        <fullName evidence="8">Putative MFS family arabinose efflux permease</fullName>
    </submittedName>
</protein>
<dbReference type="SUPFAM" id="SSF103473">
    <property type="entry name" value="MFS general substrate transporter"/>
    <property type="match status" value="1"/>
</dbReference>
<evidence type="ECO:0000256" key="2">
    <source>
        <dbReference type="ARBA" id="ARBA00022692"/>
    </source>
</evidence>
<feature type="transmembrane region" description="Helical" evidence="6">
    <location>
        <begin position="385"/>
        <end position="402"/>
    </location>
</feature>
<gene>
    <name evidence="8" type="ORF">HNR25_004159</name>
</gene>
<comment type="caution">
    <text evidence="8">The sequence shown here is derived from an EMBL/GenBank/DDBJ whole genome shotgun (WGS) entry which is preliminary data.</text>
</comment>
<name>A0A841EHV9_9ACTN</name>
<evidence type="ECO:0000259" key="7">
    <source>
        <dbReference type="PROSITE" id="PS50850"/>
    </source>
</evidence>
<dbReference type="Gene3D" id="1.20.1250.20">
    <property type="entry name" value="MFS general substrate transporter like domains"/>
    <property type="match status" value="1"/>
</dbReference>
<feature type="transmembrane region" description="Helical" evidence="6">
    <location>
        <begin position="119"/>
        <end position="144"/>
    </location>
</feature>
<dbReference type="RefSeq" id="WP_184637808.1">
    <property type="nucleotide sequence ID" value="NZ_BAABKT010000032.1"/>
</dbReference>
<organism evidence="8 9">
    <name type="scientific">Streptomonospora salina</name>
    <dbReference type="NCBI Taxonomy" id="104205"/>
    <lineage>
        <taxon>Bacteria</taxon>
        <taxon>Bacillati</taxon>
        <taxon>Actinomycetota</taxon>
        <taxon>Actinomycetes</taxon>
        <taxon>Streptosporangiales</taxon>
        <taxon>Nocardiopsidaceae</taxon>
        <taxon>Streptomonospora</taxon>
    </lineage>
</organism>